<comment type="caution">
    <text evidence="3">The sequence shown here is derived from an EMBL/GenBank/DDBJ whole genome shotgun (WGS) entry which is preliminary data.</text>
</comment>
<keyword evidence="2" id="KW-1133">Transmembrane helix</keyword>
<proteinExistence type="predicted"/>
<dbReference type="InterPro" id="IPR032675">
    <property type="entry name" value="LRR_dom_sf"/>
</dbReference>
<feature type="transmembrane region" description="Helical" evidence="2">
    <location>
        <begin position="384"/>
        <end position="406"/>
    </location>
</feature>
<dbReference type="Proteomes" id="UP001153069">
    <property type="component" value="Unassembled WGS sequence"/>
</dbReference>
<dbReference type="AlphaFoldDB" id="A0A9N8HD94"/>
<evidence type="ECO:0000313" key="3">
    <source>
        <dbReference type="EMBL" id="CAB9508105.1"/>
    </source>
</evidence>
<feature type="compositionally biased region" description="Pro residues" evidence="1">
    <location>
        <begin position="576"/>
        <end position="603"/>
    </location>
</feature>
<protein>
    <submittedName>
        <fullName evidence="3">LRR receptor-like serine threonine-protein kinase</fullName>
    </submittedName>
</protein>
<feature type="region of interest" description="Disordered" evidence="1">
    <location>
        <begin position="410"/>
        <end position="432"/>
    </location>
</feature>
<keyword evidence="3" id="KW-0808">Transferase</keyword>
<dbReference type="GO" id="GO:0016301">
    <property type="term" value="F:kinase activity"/>
    <property type="evidence" value="ECO:0007669"/>
    <property type="project" value="UniProtKB-KW"/>
</dbReference>
<feature type="compositionally biased region" description="Low complexity" evidence="1">
    <location>
        <begin position="416"/>
        <end position="426"/>
    </location>
</feature>
<keyword evidence="4" id="KW-1185">Reference proteome</keyword>
<dbReference type="PANTHER" id="PTHR48004">
    <property type="entry name" value="OS01G0149700 PROTEIN"/>
    <property type="match status" value="1"/>
</dbReference>
<organism evidence="3 4">
    <name type="scientific">Seminavis robusta</name>
    <dbReference type="NCBI Taxonomy" id="568900"/>
    <lineage>
        <taxon>Eukaryota</taxon>
        <taxon>Sar</taxon>
        <taxon>Stramenopiles</taxon>
        <taxon>Ochrophyta</taxon>
        <taxon>Bacillariophyta</taxon>
        <taxon>Bacillariophyceae</taxon>
        <taxon>Bacillariophycidae</taxon>
        <taxon>Naviculales</taxon>
        <taxon>Naviculaceae</taxon>
        <taxon>Seminavis</taxon>
    </lineage>
</organism>
<evidence type="ECO:0000256" key="2">
    <source>
        <dbReference type="SAM" id="Phobius"/>
    </source>
</evidence>
<name>A0A9N8HD94_9STRA</name>
<keyword evidence="2" id="KW-0812">Transmembrane</keyword>
<sequence>MEAGDNQQQRASVGSSRDFEEAPQSQTDLHVAWTLEEAARAEALKLRGFDDDDVNNTCEPVVEPEVDIEKQESTIGIKDAEAARTAPQRLALEEASRAELLKIQTFDGGDNSTNNPVIRPERDIENQELSVQIRDNEVQTAQQRTALEEAARAEALKIQTFHDKGNSPAAKSKNQDQALALEEAARAEALKLQTFLDSNNKTNTPGEIDVDDFCLDIDHQKGQLSINSGDANVSSPNADKALALLEAAHAEALKNERLLDSAASTTGKAGIVLHGSENAGDGTNSATLPTPGMARARPRPTSRPGAIAVSGPGLEDLSPPVEGGNQLEDVESPPPPINDSNDEGLVEAQRINESQQFLLQAMPVRESKILDNSSNNRSRDKKTLAMLGGMFLLVVIVSVVVVVLVVSNKPSDEDTNSSTTTTNNETMAPTPTPYIINLPDYTLDVLNKDVDGATPQYQAYQWLTEGPNLESYSQERLLQRFALACLYYSTKGDGWYKGAQTETAIPSNSNNTGSNGNSSQRLLHLDGRNTAKRYHYPESYLRKTPRSMIEIESPKLPEDSPDPTLSGGPCGGGPPAGGPPAGGPPGGGPPGGGPPGGGPPGGGPPGGGLPPDGSCGQGVSPPRPILGQSTGGGSAWLSYSDDECDWFTGNPPGSATCDEDGMYVRLNLSANNLEAAALPRELALLSHLKLVILQNNDKLGGTLHGVWFESWYQINVLNIEHSSLRGTIPHEIGLCNNSLVELVLMKNEMTGVLPASLFRLTRLDSLRLGRNQFSGSLPGSIIPGLESLRDFVLDSSNFDGSIPTEIGLMTNLRIFSTHENSFSGTIPSEIGRLTNLVHLTLGDELEGIIPSELGLLRLGGFSVRHNERLSGTIPEELGSQSIQHLYLDGTNLTGAIPDPWCNSSILAVDCSQLCGCDCPSCDLNVDFAMLYTFYLDVHQSSRSS</sequence>
<dbReference type="EMBL" id="CAICTM010000333">
    <property type="protein sequence ID" value="CAB9508105.1"/>
    <property type="molecule type" value="Genomic_DNA"/>
</dbReference>
<dbReference type="SUPFAM" id="SSF52058">
    <property type="entry name" value="L domain-like"/>
    <property type="match status" value="1"/>
</dbReference>
<feature type="compositionally biased region" description="Polar residues" evidence="1">
    <location>
        <begin position="1"/>
        <end position="15"/>
    </location>
</feature>
<evidence type="ECO:0000313" key="4">
    <source>
        <dbReference type="Proteomes" id="UP001153069"/>
    </source>
</evidence>
<keyword evidence="2" id="KW-0472">Membrane</keyword>
<dbReference type="PANTHER" id="PTHR48004:SF59">
    <property type="entry name" value="LEUCINE-RICH REPEAT-CONTAINING N-TERMINAL PLANT-TYPE DOMAIN-CONTAINING PROTEIN"/>
    <property type="match status" value="1"/>
</dbReference>
<keyword evidence="3" id="KW-0418">Kinase</keyword>
<feature type="region of interest" description="Disordered" evidence="1">
    <location>
        <begin position="505"/>
        <end position="634"/>
    </location>
</feature>
<feature type="compositionally biased region" description="Low complexity" evidence="1">
    <location>
        <begin position="507"/>
        <end position="519"/>
    </location>
</feature>
<feature type="region of interest" description="Disordered" evidence="1">
    <location>
        <begin position="274"/>
        <end position="342"/>
    </location>
</feature>
<accession>A0A9N8HD94</accession>
<keyword evidence="3" id="KW-0675">Receptor</keyword>
<feature type="region of interest" description="Disordered" evidence="1">
    <location>
        <begin position="1"/>
        <end position="28"/>
    </location>
</feature>
<dbReference type="InterPro" id="IPR052941">
    <property type="entry name" value="StomDev_PlantInt_Reg"/>
</dbReference>
<dbReference type="Gene3D" id="3.80.10.10">
    <property type="entry name" value="Ribonuclease Inhibitor"/>
    <property type="match status" value="1"/>
</dbReference>
<dbReference type="OrthoDB" id="47890at2759"/>
<reference evidence="3" key="1">
    <citation type="submission" date="2020-06" db="EMBL/GenBank/DDBJ databases">
        <authorList>
            <consortium name="Plant Systems Biology data submission"/>
        </authorList>
    </citation>
    <scope>NUCLEOTIDE SEQUENCE</scope>
    <source>
        <strain evidence="3">D6</strain>
    </source>
</reference>
<gene>
    <name evidence="3" type="ORF">SEMRO_334_G119700.1</name>
</gene>
<evidence type="ECO:0000256" key="1">
    <source>
        <dbReference type="SAM" id="MobiDB-lite"/>
    </source>
</evidence>